<name>A0A840CHH2_9BACT</name>
<dbReference type="AlphaFoldDB" id="A0A840CHH2"/>
<reference evidence="1 2" key="1">
    <citation type="submission" date="2020-08" db="EMBL/GenBank/DDBJ databases">
        <title>Genomic Encyclopedia of Type Strains, Phase IV (KMG-IV): sequencing the most valuable type-strain genomes for metagenomic binning, comparative biology and taxonomic classification.</title>
        <authorList>
            <person name="Goeker M."/>
        </authorList>
    </citation>
    <scope>NUCLEOTIDE SEQUENCE [LARGE SCALE GENOMIC DNA]</scope>
    <source>
        <strain evidence="1 2">DSM 104969</strain>
    </source>
</reference>
<accession>A0A840CHH2</accession>
<evidence type="ECO:0000313" key="2">
    <source>
        <dbReference type="Proteomes" id="UP000555103"/>
    </source>
</evidence>
<evidence type="ECO:0000313" key="1">
    <source>
        <dbReference type="EMBL" id="MBB4035400.1"/>
    </source>
</evidence>
<dbReference type="Proteomes" id="UP000555103">
    <property type="component" value="Unassembled WGS sequence"/>
</dbReference>
<dbReference type="RefSeq" id="WP_183306343.1">
    <property type="nucleotide sequence ID" value="NZ_JACIEP010000004.1"/>
</dbReference>
<keyword evidence="2" id="KW-1185">Reference proteome</keyword>
<protein>
    <submittedName>
        <fullName evidence="1">Uncharacterized protein</fullName>
    </submittedName>
</protein>
<proteinExistence type="predicted"/>
<sequence>MKLNLTKLQLIKSKNYLEGIERGEKYPFTEIVFMLFSTYRKGTKDWNDVQILLNFLELDNIAKVEKQDIPAIRQWLTDNEHKFEIEKDIEILVYRLLAAITDKKIIVYIDHHLIEDVNEKIKIKYTSVISFIDTTRIDQFKFTTI</sequence>
<organism evidence="1 2">
    <name type="scientific">Dysgonomonas hofstadii</name>
    <dbReference type="NCBI Taxonomy" id="637886"/>
    <lineage>
        <taxon>Bacteria</taxon>
        <taxon>Pseudomonadati</taxon>
        <taxon>Bacteroidota</taxon>
        <taxon>Bacteroidia</taxon>
        <taxon>Bacteroidales</taxon>
        <taxon>Dysgonomonadaceae</taxon>
        <taxon>Dysgonomonas</taxon>
    </lineage>
</organism>
<dbReference type="EMBL" id="JACIEP010000004">
    <property type="protein sequence ID" value="MBB4035400.1"/>
    <property type="molecule type" value="Genomic_DNA"/>
</dbReference>
<gene>
    <name evidence="1" type="ORF">GGR21_001293</name>
</gene>
<comment type="caution">
    <text evidence="1">The sequence shown here is derived from an EMBL/GenBank/DDBJ whole genome shotgun (WGS) entry which is preliminary data.</text>
</comment>